<proteinExistence type="predicted"/>
<keyword evidence="3 9" id="KW-0812">Transmembrane</keyword>
<dbReference type="GO" id="GO:0016020">
    <property type="term" value="C:membrane"/>
    <property type="evidence" value="ECO:0007669"/>
    <property type="project" value="InterPro"/>
</dbReference>
<evidence type="ECO:0000313" key="11">
    <source>
        <dbReference type="EMBL" id="KAF4146636.1"/>
    </source>
</evidence>
<dbReference type="SUPFAM" id="SSF90123">
    <property type="entry name" value="ABC transporter transmembrane region"/>
    <property type="match status" value="1"/>
</dbReference>
<dbReference type="GO" id="GO:0005524">
    <property type="term" value="F:ATP binding"/>
    <property type="evidence" value="ECO:0007669"/>
    <property type="project" value="UniProtKB-KW"/>
</dbReference>
<dbReference type="PANTHER" id="PTHR24223:SF443">
    <property type="entry name" value="MULTIDRUG-RESISTANCE LIKE PROTEIN 1, ISOFORM I"/>
    <property type="match status" value="1"/>
</dbReference>
<feature type="domain" description="ABC transmembrane type-1" evidence="10">
    <location>
        <begin position="96"/>
        <end position="385"/>
    </location>
</feature>
<dbReference type="PROSITE" id="PS50929">
    <property type="entry name" value="ABC_TM1F"/>
    <property type="match status" value="1"/>
</dbReference>
<evidence type="ECO:0000256" key="5">
    <source>
        <dbReference type="ARBA" id="ARBA00022741"/>
    </source>
</evidence>
<gene>
    <name evidence="11" type="ORF">GN958_ATG04173</name>
</gene>
<dbReference type="GO" id="GO:0140359">
    <property type="term" value="F:ABC-type transporter activity"/>
    <property type="evidence" value="ECO:0007669"/>
    <property type="project" value="InterPro"/>
</dbReference>
<comment type="caution">
    <text evidence="11">The sequence shown here is derived from an EMBL/GenBank/DDBJ whole genome shotgun (WGS) entry which is preliminary data.</text>
</comment>
<dbReference type="EMBL" id="JAACNO010000577">
    <property type="protein sequence ID" value="KAF4146636.1"/>
    <property type="molecule type" value="Genomic_DNA"/>
</dbReference>
<keyword evidence="2" id="KW-0813">Transport</keyword>
<dbReference type="FunFam" id="1.20.1560.10:FF:000362">
    <property type="entry name" value="Uncharacterized protein"/>
    <property type="match status" value="1"/>
</dbReference>
<dbReference type="InterPro" id="IPR050173">
    <property type="entry name" value="ABC_transporter_C-like"/>
</dbReference>
<reference evidence="11" key="1">
    <citation type="submission" date="2020-03" db="EMBL/GenBank/DDBJ databases">
        <title>Hybrid Assembly of Korean Phytophthora infestans isolates.</title>
        <authorList>
            <person name="Prokchorchik M."/>
            <person name="Lee Y."/>
            <person name="Seo J."/>
            <person name="Cho J.-H."/>
            <person name="Park Y.-E."/>
            <person name="Jang D.-C."/>
            <person name="Im J.-S."/>
            <person name="Choi J.-G."/>
            <person name="Park H.-J."/>
            <person name="Lee G.-B."/>
            <person name="Lee Y.-G."/>
            <person name="Hong S.-Y."/>
            <person name="Cho K."/>
            <person name="Sohn K.H."/>
        </authorList>
    </citation>
    <scope>NUCLEOTIDE SEQUENCE</scope>
    <source>
        <strain evidence="11">KR_2_A2</strain>
    </source>
</reference>
<evidence type="ECO:0000259" key="10">
    <source>
        <dbReference type="PROSITE" id="PS50929"/>
    </source>
</evidence>
<feature type="transmembrane region" description="Helical" evidence="9">
    <location>
        <begin position="354"/>
        <end position="373"/>
    </location>
</feature>
<dbReference type="InterPro" id="IPR044746">
    <property type="entry name" value="ABCC_6TM_D1"/>
</dbReference>
<keyword evidence="5" id="KW-0547">Nucleotide-binding</keyword>
<feature type="transmembrane region" description="Helical" evidence="9">
    <location>
        <begin position="211"/>
        <end position="236"/>
    </location>
</feature>
<evidence type="ECO:0000256" key="4">
    <source>
        <dbReference type="ARBA" id="ARBA00022737"/>
    </source>
</evidence>
<evidence type="ECO:0000256" key="8">
    <source>
        <dbReference type="ARBA" id="ARBA00023136"/>
    </source>
</evidence>
<dbReference type="GO" id="GO:0012505">
    <property type="term" value="C:endomembrane system"/>
    <property type="evidence" value="ECO:0007669"/>
    <property type="project" value="UniProtKB-SubCell"/>
</dbReference>
<feature type="transmembrane region" description="Helical" evidence="9">
    <location>
        <begin position="95"/>
        <end position="116"/>
    </location>
</feature>
<dbReference type="Gene3D" id="1.20.1560.10">
    <property type="entry name" value="ABC transporter type 1, transmembrane domain"/>
    <property type="match status" value="1"/>
</dbReference>
<protein>
    <submittedName>
        <fullName evidence="11">ABC transporter transmembrane region</fullName>
    </submittedName>
</protein>
<keyword evidence="8 9" id="KW-0472">Membrane</keyword>
<evidence type="ECO:0000256" key="7">
    <source>
        <dbReference type="ARBA" id="ARBA00022989"/>
    </source>
</evidence>
<dbReference type="CDD" id="cd18579">
    <property type="entry name" value="ABC_6TM_ABCC_D1"/>
    <property type="match status" value="1"/>
</dbReference>
<name>A0A8S9UZP7_PHYIN</name>
<evidence type="ECO:0000256" key="2">
    <source>
        <dbReference type="ARBA" id="ARBA00022448"/>
    </source>
</evidence>
<keyword evidence="6" id="KW-0067">ATP-binding</keyword>
<dbReference type="PANTHER" id="PTHR24223">
    <property type="entry name" value="ATP-BINDING CASSETTE SUB-FAMILY C"/>
    <property type="match status" value="1"/>
</dbReference>
<keyword evidence="7 9" id="KW-1133">Transmembrane helix</keyword>
<keyword evidence="4" id="KW-0677">Repeat</keyword>
<dbReference type="AlphaFoldDB" id="A0A8S9UZP7"/>
<organism evidence="11 12">
    <name type="scientific">Phytophthora infestans</name>
    <name type="common">Potato late blight agent</name>
    <name type="synonym">Botrytis infestans</name>
    <dbReference type="NCBI Taxonomy" id="4787"/>
    <lineage>
        <taxon>Eukaryota</taxon>
        <taxon>Sar</taxon>
        <taxon>Stramenopiles</taxon>
        <taxon>Oomycota</taxon>
        <taxon>Peronosporomycetes</taxon>
        <taxon>Peronosporales</taxon>
        <taxon>Peronosporaceae</taxon>
        <taxon>Phytophthora</taxon>
    </lineage>
</organism>
<evidence type="ECO:0000256" key="6">
    <source>
        <dbReference type="ARBA" id="ARBA00022840"/>
    </source>
</evidence>
<dbReference type="Proteomes" id="UP000704712">
    <property type="component" value="Unassembled WGS sequence"/>
</dbReference>
<feature type="transmembrane region" description="Helical" evidence="9">
    <location>
        <begin position="242"/>
        <end position="261"/>
    </location>
</feature>
<dbReference type="InterPro" id="IPR036640">
    <property type="entry name" value="ABC1_TM_sf"/>
</dbReference>
<comment type="subcellular location">
    <subcellularLocation>
        <location evidence="1">Endomembrane system</location>
        <topology evidence="1">Multi-pass membrane protein</topology>
    </subcellularLocation>
</comment>
<sequence>MTPELLPLKSYDTFDHSLSKRSPHPQDVAGCLSRLLLDWVRPLMTLGQYKQLDADDVWPLRWELQANTASYRFSSVYEASQSMYKASVVCFGRQIFFTGVAFLVSMLCNLLGPVVLKEVVSSLSILAEKDPNDEALILQTICVRVATLFAAKVLQALADTYANFYSELIAIKLVASVKTLIFRETLKFNAQARRDKSTGAIANMYTADRDAILATAFLVHQLWLIPLQLVIVSYMLYVVLDMAALAGVSVIVAMLGVNHLISKWMFACQRVYRHSKDVRMKKVTEVFKAVGIVKFNAWEERLMEQIKATRAKEMRDLFRRRLLACLSVVMLWGMPVFISVASFGVYTGVMHRNLTPAIVFTSIALFQLIQGPLRMITNILPMLVQSKVALERIKAFLEMAELESDNVMPADHPQGEKYVIRKVVVYVEDGEFG</sequence>
<feature type="transmembrane region" description="Helical" evidence="9">
    <location>
        <begin position="322"/>
        <end position="348"/>
    </location>
</feature>
<evidence type="ECO:0000256" key="9">
    <source>
        <dbReference type="SAM" id="Phobius"/>
    </source>
</evidence>
<evidence type="ECO:0000256" key="1">
    <source>
        <dbReference type="ARBA" id="ARBA00004127"/>
    </source>
</evidence>
<evidence type="ECO:0000256" key="3">
    <source>
        <dbReference type="ARBA" id="ARBA00022692"/>
    </source>
</evidence>
<accession>A0A8S9UZP7</accession>
<dbReference type="InterPro" id="IPR011527">
    <property type="entry name" value="ABC1_TM_dom"/>
</dbReference>
<dbReference type="Pfam" id="PF00664">
    <property type="entry name" value="ABC_membrane"/>
    <property type="match status" value="1"/>
</dbReference>
<evidence type="ECO:0000313" key="12">
    <source>
        <dbReference type="Proteomes" id="UP000704712"/>
    </source>
</evidence>